<dbReference type="PROSITE" id="PS50003">
    <property type="entry name" value="PH_DOMAIN"/>
    <property type="match status" value="1"/>
</dbReference>
<dbReference type="SMART" id="SM00045">
    <property type="entry name" value="DAGKa"/>
    <property type="match status" value="1"/>
</dbReference>
<evidence type="ECO:0000256" key="7">
    <source>
        <dbReference type="ARBA" id="ARBA00022679"/>
    </source>
</evidence>
<feature type="region of interest" description="Disordered" evidence="16">
    <location>
        <begin position="679"/>
        <end position="719"/>
    </location>
</feature>
<dbReference type="InterPro" id="IPR037607">
    <property type="entry name" value="DGK"/>
</dbReference>
<dbReference type="Proteomes" id="UP000410492">
    <property type="component" value="Unassembled WGS sequence"/>
</dbReference>
<keyword evidence="12 15" id="KW-0418">Kinase</keyword>
<comment type="catalytic activity">
    <reaction evidence="1 15">
        <text>a 1,2-diacyl-sn-glycerol + ATP = a 1,2-diacyl-sn-glycero-3-phosphate + ADP + H(+)</text>
        <dbReference type="Rhea" id="RHEA:10272"/>
        <dbReference type="ChEBI" id="CHEBI:15378"/>
        <dbReference type="ChEBI" id="CHEBI:17815"/>
        <dbReference type="ChEBI" id="CHEBI:30616"/>
        <dbReference type="ChEBI" id="CHEBI:58608"/>
        <dbReference type="ChEBI" id="CHEBI:456216"/>
        <dbReference type="EC" id="2.7.1.107"/>
    </reaction>
</comment>
<keyword evidence="7 15" id="KW-0808">Transferase</keyword>
<feature type="compositionally biased region" description="Basic and acidic residues" evidence="16">
    <location>
        <begin position="679"/>
        <end position="693"/>
    </location>
</feature>
<evidence type="ECO:0000256" key="5">
    <source>
        <dbReference type="ARBA" id="ARBA00022490"/>
    </source>
</evidence>
<dbReference type="GO" id="GO:0005524">
    <property type="term" value="F:ATP binding"/>
    <property type="evidence" value="ECO:0007669"/>
    <property type="project" value="UniProtKB-KW"/>
</dbReference>
<proteinExistence type="inferred from homology"/>
<dbReference type="SUPFAM" id="SSF57889">
    <property type="entry name" value="Cysteine-rich domain"/>
    <property type="match status" value="2"/>
</dbReference>
<feature type="region of interest" description="Disordered" evidence="16">
    <location>
        <begin position="1337"/>
        <end position="1368"/>
    </location>
</feature>
<dbReference type="Pfam" id="PF00609">
    <property type="entry name" value="DAGK_acc"/>
    <property type="match status" value="1"/>
</dbReference>
<keyword evidence="14 15" id="KW-0067">ATP-binding</keyword>
<dbReference type="SUPFAM" id="SSF111331">
    <property type="entry name" value="NAD kinase/diacylglycerol kinase-like"/>
    <property type="match status" value="2"/>
</dbReference>
<feature type="non-terminal residue" evidence="21">
    <location>
        <position position="1"/>
    </location>
</feature>
<evidence type="ECO:0000256" key="8">
    <source>
        <dbReference type="ARBA" id="ARBA00022723"/>
    </source>
</evidence>
<keyword evidence="8" id="KW-0479">Metal-binding</keyword>
<name>A0A653BK59_CALMS</name>
<dbReference type="InterPro" id="IPR011993">
    <property type="entry name" value="PH-like_dom_sf"/>
</dbReference>
<dbReference type="SMART" id="SM00109">
    <property type="entry name" value="C1"/>
    <property type="match status" value="2"/>
</dbReference>
<feature type="domain" description="DAGKc" evidence="20">
    <location>
        <begin position="226"/>
        <end position="363"/>
    </location>
</feature>
<gene>
    <name evidence="21" type="ORF">CALMAC_LOCUS1698</name>
</gene>
<dbReference type="Gene3D" id="1.10.150.50">
    <property type="entry name" value="Transcription Factor, Ets-1"/>
    <property type="match status" value="1"/>
</dbReference>
<feature type="region of interest" description="Disordered" evidence="16">
    <location>
        <begin position="914"/>
        <end position="965"/>
    </location>
</feature>
<dbReference type="PANTHER" id="PTHR11255">
    <property type="entry name" value="DIACYLGLYCEROL KINASE"/>
    <property type="match status" value="1"/>
</dbReference>
<feature type="region of interest" description="Disordered" evidence="16">
    <location>
        <begin position="847"/>
        <end position="870"/>
    </location>
</feature>
<dbReference type="PANTHER" id="PTHR11255:SF109">
    <property type="entry name" value="DIACYLGLYCEROL KINASE ETA"/>
    <property type="match status" value="1"/>
</dbReference>
<sequence>QAVLFDEIELTDLCLAECSIKNVNHSFQVITPFRSLVLCCESRREMEEWLGALSTASQHKYNEPDHPDCLSGQHHWYATSHARPTYCNVCRDALSGVTSHGLSCEVCKQKVHKKCAAKAINNCKWTTLASIGKDIIEDDEGIIMMPHQWIEGNLPVSAKCAVCDKNCGSVLRLQDWRCLWCRTTVHTACRPAMTPKCPLGPARVSVVPPTALHSIQDEAWEAVRPQASSPLLVFVNSKSGDNQGVKFLRKFKQLLNPAQVFDLISTGPRLGLRLFRHFDPFRILVCSGDGSVGWVLSEIDKLDMHKQCQVAVLPLGTGNDLARVLGWGSSCDDDTHLPQLLEKYEKASTKMLDRWSIMAFERHIAMPKLSLTPGIPDGQLHHQIAQYEDSLVGHIQNILQSDETSVIINAAKRLCETVKDFAAQLVESSLTQGDDQLAKKCDILQQKLELLLKTLTSEQVEIANLQGQGADDESHSGKHPGAEDTDSEMSFDKTKTEKVEKELSNFNFRKHRRTSRFMEREKDALINRANSLKRAIRSLVEHTEQVVDEQTRQSTSAIPTVKISLSSDLDKQTDDDGNRMDSLKVMATIESGCSSDGSSCPSPTCSISTARLINISPIGRRESAGVTFDESEVLTLPVPADFADSRRASQIQSQQHSGDTITEKVLLETASTLIQIEMERKPNELRGSEHAIQEIDEPSVRANQEQRRDSGRDSDADKTLADEEKEFSSLLSTISNEELSIASDILDLQQSATVAAVAAVAAAARSFVPRKGSDGEDINGHICHIDSPESDTCATSEVIHGESLMDDISSMLGEVLGLDSVDNSYTDDTTLFPSDIALERKMSLKKDSLDRKRRSSRAKPDQKLENKTDDDTQFGFENRVFMTTLLDNRLEMEQPKYCSLAQFVEAVRPTFPGNDIARKSFKRKSSKSKKETAAKLSAKEAMSKEEKEGHAEKEDKREKDEDKDKDDLCKFPQVSVIVEPPSPVLSEQIRAERVEQIRIEIESVDEADNDQELLASKTDKSATSNHSSSSNLLGIGNEHFLTRSPAATRRISCCSMLNPAETAALAAAAATTKFYSDATEKKSEKKEDKDRKLPIINPLVHVPTWPNVSTGGGFISKCLLANADTLCAAVSPLIDPDETLSEGFYERCVMNNYFGIGIDAKISLDFHHKREEHPEKCRSRAKNYMWYGVLGSKQWLQKTYKNLEQRVQLECDGQRIPLPSLQGIVILNIPSFMGGINFWGTTKEGDIFLAPSFDDKILEVVAVFGSVQMAASRLINLQHHRIAQCQSIQINILGEEGVPIQVDGEAWIQPPGIIRILHKNRMQMLCRNRSLENSLKSWEEKQRQSMSGQGAKPRLSISHDKGRSSLTRQSMPVHEKSFLGVNIEKIRQHSFSGAVPFQHHHAESRETTPTPIVKEHRTVHFMDKPIKTPSEPDILFSEEEHHLLIGFIECSTTLTKWIKILAISHSLEVDLYSLANNVDASLERVHPNGKILQGPQLREEFTKLVEAVKKLYEESCCLLHDRGDKLKLREDLENKLSGTLASTELELRKCVMYDTPNGSLVYLQPLQGDQSEHKRKGLFWLKFRGKGSTLQSSQKREVANWGTQEVATWLETLQLSEYIDSFEKNDIRGRELLTLARRDLKDLGVTKVGHVKRILQAIKDLTQGL</sequence>
<protein>
    <recommendedName>
        <fullName evidence="15">Diacylglycerol kinase</fullName>
        <shortName evidence="15">DAG kinase</shortName>
        <ecNumber evidence="15">2.7.1.107</ecNumber>
    </recommendedName>
</protein>
<dbReference type="OrthoDB" id="196165at2759"/>
<feature type="domain" description="Phorbol-ester/DAG-type" evidence="18">
    <location>
        <begin position="146"/>
        <end position="197"/>
    </location>
</feature>
<dbReference type="InterPro" id="IPR002219">
    <property type="entry name" value="PKC_DAG/PE"/>
</dbReference>
<keyword evidence="13" id="KW-0862">Zinc</keyword>
<evidence type="ECO:0000256" key="11">
    <source>
        <dbReference type="ARBA" id="ARBA00022771"/>
    </source>
</evidence>
<dbReference type="GO" id="GO:0046486">
    <property type="term" value="P:glycerolipid metabolic process"/>
    <property type="evidence" value="ECO:0007669"/>
    <property type="project" value="UniProtKB-ARBA"/>
</dbReference>
<dbReference type="GO" id="GO:0005886">
    <property type="term" value="C:plasma membrane"/>
    <property type="evidence" value="ECO:0007669"/>
    <property type="project" value="TreeGrafter"/>
</dbReference>
<feature type="compositionally biased region" description="Basic and acidic residues" evidence="16">
    <location>
        <begin position="704"/>
        <end position="719"/>
    </location>
</feature>
<keyword evidence="9" id="KW-0677">Repeat</keyword>
<keyword evidence="22" id="KW-1185">Reference proteome</keyword>
<keyword evidence="11" id="KW-0863">Zinc-finger</keyword>
<dbReference type="PROSITE" id="PS50081">
    <property type="entry name" value="ZF_DAG_PE_2"/>
    <property type="match status" value="2"/>
</dbReference>
<evidence type="ECO:0000256" key="15">
    <source>
        <dbReference type="RuleBase" id="RU361128"/>
    </source>
</evidence>
<evidence type="ECO:0000256" key="13">
    <source>
        <dbReference type="ARBA" id="ARBA00022833"/>
    </source>
</evidence>
<evidence type="ECO:0000313" key="22">
    <source>
        <dbReference type="Proteomes" id="UP000410492"/>
    </source>
</evidence>
<evidence type="ECO:0000256" key="9">
    <source>
        <dbReference type="ARBA" id="ARBA00022737"/>
    </source>
</evidence>
<dbReference type="PROSITE" id="PS50146">
    <property type="entry name" value="DAGK"/>
    <property type="match status" value="1"/>
</dbReference>
<evidence type="ECO:0000256" key="14">
    <source>
        <dbReference type="ARBA" id="ARBA00022840"/>
    </source>
</evidence>
<evidence type="ECO:0000256" key="4">
    <source>
        <dbReference type="ARBA" id="ARBA00009280"/>
    </source>
</evidence>
<reference evidence="21 22" key="1">
    <citation type="submission" date="2019-01" db="EMBL/GenBank/DDBJ databases">
        <authorList>
            <person name="Sayadi A."/>
        </authorList>
    </citation>
    <scope>NUCLEOTIDE SEQUENCE [LARGE SCALE GENOMIC DNA]</scope>
</reference>
<organism evidence="21 22">
    <name type="scientific">Callosobruchus maculatus</name>
    <name type="common">Southern cowpea weevil</name>
    <name type="synonym">Pulse bruchid</name>
    <dbReference type="NCBI Taxonomy" id="64391"/>
    <lineage>
        <taxon>Eukaryota</taxon>
        <taxon>Metazoa</taxon>
        <taxon>Ecdysozoa</taxon>
        <taxon>Arthropoda</taxon>
        <taxon>Hexapoda</taxon>
        <taxon>Insecta</taxon>
        <taxon>Pterygota</taxon>
        <taxon>Neoptera</taxon>
        <taxon>Endopterygota</taxon>
        <taxon>Coleoptera</taxon>
        <taxon>Polyphaga</taxon>
        <taxon>Cucujiformia</taxon>
        <taxon>Chrysomeloidea</taxon>
        <taxon>Chrysomelidae</taxon>
        <taxon>Bruchinae</taxon>
        <taxon>Bruchini</taxon>
        <taxon>Callosobruchus</taxon>
    </lineage>
</organism>
<dbReference type="InterPro" id="IPR016064">
    <property type="entry name" value="NAD/diacylglycerol_kinase_sf"/>
</dbReference>
<feature type="region of interest" description="Disordered" evidence="16">
    <location>
        <begin position="466"/>
        <end position="493"/>
    </location>
</feature>
<dbReference type="CDD" id="cd20852">
    <property type="entry name" value="C1_DGK_typeII_rpt2"/>
    <property type="match status" value="1"/>
</dbReference>
<evidence type="ECO:0000256" key="2">
    <source>
        <dbReference type="ARBA" id="ARBA00002064"/>
    </source>
</evidence>
<comment type="function">
    <text evidence="2">Phosphorylates diacylglycerol (DAG) to generate phosphatidic acid (PA).</text>
</comment>
<evidence type="ECO:0000256" key="6">
    <source>
        <dbReference type="ARBA" id="ARBA00022553"/>
    </source>
</evidence>
<dbReference type="GO" id="GO:0008270">
    <property type="term" value="F:zinc ion binding"/>
    <property type="evidence" value="ECO:0007669"/>
    <property type="project" value="UniProtKB-KW"/>
</dbReference>
<dbReference type="InterPro" id="IPR054474">
    <property type="entry name" value="DGKD_4H"/>
</dbReference>
<comment type="subcellular location">
    <subcellularLocation>
        <location evidence="3">Cytoplasm</location>
    </subcellularLocation>
</comment>
<dbReference type="GO" id="GO:0005737">
    <property type="term" value="C:cytoplasm"/>
    <property type="evidence" value="ECO:0007669"/>
    <property type="project" value="UniProtKB-SubCell"/>
</dbReference>
<dbReference type="Pfam" id="PF00536">
    <property type="entry name" value="SAM_1"/>
    <property type="match status" value="1"/>
</dbReference>
<feature type="compositionally biased region" description="Basic and acidic residues" evidence="16">
    <location>
        <begin position="858"/>
        <end position="870"/>
    </location>
</feature>
<dbReference type="InterPro" id="IPR046349">
    <property type="entry name" value="C1-like_sf"/>
</dbReference>
<dbReference type="FunFam" id="3.40.50.10330:FF:000001">
    <property type="entry name" value="Diacylglycerol kinase"/>
    <property type="match status" value="1"/>
</dbReference>
<dbReference type="FunFam" id="3.30.60.20:FF:000002">
    <property type="entry name" value="Diacylglycerol kinase"/>
    <property type="match status" value="1"/>
</dbReference>
<dbReference type="Pfam" id="PF00130">
    <property type="entry name" value="C1_1"/>
    <property type="match status" value="2"/>
</dbReference>
<dbReference type="GO" id="GO:0004143">
    <property type="term" value="F:ATP-dependent diacylglycerol kinase activity"/>
    <property type="evidence" value="ECO:0007669"/>
    <property type="project" value="UniProtKB-EC"/>
</dbReference>
<dbReference type="InterPro" id="IPR001660">
    <property type="entry name" value="SAM"/>
</dbReference>
<dbReference type="PROSITE" id="PS00479">
    <property type="entry name" value="ZF_DAG_PE_1"/>
    <property type="match status" value="1"/>
</dbReference>
<dbReference type="Gene3D" id="2.30.29.30">
    <property type="entry name" value="Pleckstrin-homology domain (PH domain)/Phosphotyrosine-binding domain (PTB)"/>
    <property type="match status" value="1"/>
</dbReference>
<dbReference type="Pfam" id="PF00781">
    <property type="entry name" value="DAGK_cat"/>
    <property type="match status" value="1"/>
</dbReference>
<dbReference type="SMART" id="SM00454">
    <property type="entry name" value="SAM"/>
    <property type="match status" value="1"/>
</dbReference>
<comment type="similarity">
    <text evidence="4 15">Belongs to the eukaryotic diacylglycerol kinase family.</text>
</comment>
<dbReference type="SMART" id="SM00046">
    <property type="entry name" value="DAGKc"/>
    <property type="match status" value="1"/>
</dbReference>
<evidence type="ECO:0000256" key="10">
    <source>
        <dbReference type="ARBA" id="ARBA00022741"/>
    </source>
</evidence>
<evidence type="ECO:0000313" key="21">
    <source>
        <dbReference type="EMBL" id="VEN35932.1"/>
    </source>
</evidence>
<dbReference type="InterPro" id="IPR001849">
    <property type="entry name" value="PH_domain"/>
</dbReference>
<evidence type="ECO:0000256" key="16">
    <source>
        <dbReference type="SAM" id="MobiDB-lite"/>
    </source>
</evidence>
<feature type="domain" description="PH" evidence="17">
    <location>
        <begin position="1"/>
        <end position="58"/>
    </location>
</feature>
<dbReference type="Pfam" id="PF22944">
    <property type="entry name" value="DGKD_4H"/>
    <property type="match status" value="1"/>
</dbReference>
<feature type="compositionally biased region" description="Basic and acidic residues" evidence="16">
    <location>
        <begin position="928"/>
        <end position="965"/>
    </location>
</feature>
<dbReference type="InterPro" id="IPR013761">
    <property type="entry name" value="SAM/pointed_sf"/>
</dbReference>
<dbReference type="FunFam" id="1.10.150.50:FF:000021">
    <property type="entry name" value="Diacylglycerol kinase"/>
    <property type="match status" value="1"/>
</dbReference>
<dbReference type="Gene3D" id="3.30.60.20">
    <property type="match status" value="2"/>
</dbReference>
<evidence type="ECO:0000256" key="3">
    <source>
        <dbReference type="ARBA" id="ARBA00004496"/>
    </source>
</evidence>
<dbReference type="SUPFAM" id="SSF50729">
    <property type="entry name" value="PH domain-like"/>
    <property type="match status" value="1"/>
</dbReference>
<evidence type="ECO:0000259" key="17">
    <source>
        <dbReference type="PROSITE" id="PS50003"/>
    </source>
</evidence>
<evidence type="ECO:0000259" key="20">
    <source>
        <dbReference type="PROSITE" id="PS50146"/>
    </source>
</evidence>
<keyword evidence="6" id="KW-0597">Phosphoprotein</keyword>
<evidence type="ECO:0000259" key="19">
    <source>
        <dbReference type="PROSITE" id="PS50105"/>
    </source>
</evidence>
<dbReference type="CDD" id="cd09507">
    <property type="entry name" value="SAM_DGK-delta-eta"/>
    <property type="match status" value="1"/>
</dbReference>
<keyword evidence="10 15" id="KW-0547">Nucleotide-binding</keyword>
<feature type="compositionally biased region" description="Basic and acidic residues" evidence="16">
    <location>
        <begin position="472"/>
        <end position="482"/>
    </location>
</feature>
<keyword evidence="5" id="KW-0963">Cytoplasm</keyword>
<dbReference type="Gene3D" id="3.40.50.10330">
    <property type="entry name" value="Probable inorganic polyphosphate/atp-NAD kinase, domain 1"/>
    <property type="match status" value="1"/>
</dbReference>
<feature type="domain" description="Phorbol-ester/DAG-type" evidence="18">
    <location>
        <begin position="73"/>
        <end position="123"/>
    </location>
</feature>
<evidence type="ECO:0000259" key="18">
    <source>
        <dbReference type="PROSITE" id="PS50081"/>
    </source>
</evidence>
<dbReference type="InterPro" id="IPR001206">
    <property type="entry name" value="Diacylglycerol_kinase_cat_dom"/>
</dbReference>
<evidence type="ECO:0000256" key="1">
    <source>
        <dbReference type="ARBA" id="ARBA00001383"/>
    </source>
</evidence>
<dbReference type="PROSITE" id="PS50105">
    <property type="entry name" value="SAM_DOMAIN"/>
    <property type="match status" value="1"/>
</dbReference>
<dbReference type="Gene3D" id="2.60.200.40">
    <property type="match status" value="1"/>
</dbReference>
<dbReference type="GO" id="GO:0007200">
    <property type="term" value="P:phospholipase C-activating G protein-coupled receptor signaling pathway"/>
    <property type="evidence" value="ECO:0007669"/>
    <property type="project" value="InterPro"/>
</dbReference>
<accession>A0A653BK59</accession>
<dbReference type="FunFam" id="2.60.200.40:FF:000001">
    <property type="entry name" value="Diacylglycerol kinase"/>
    <property type="match status" value="1"/>
</dbReference>
<dbReference type="InterPro" id="IPR017438">
    <property type="entry name" value="ATP-NAD_kinase_N"/>
</dbReference>
<dbReference type="CDD" id="cd20800">
    <property type="entry name" value="C1_DGK_typeII_rpt1"/>
    <property type="match status" value="1"/>
</dbReference>
<dbReference type="EMBL" id="CAACVG010001983">
    <property type="protein sequence ID" value="VEN35932.1"/>
    <property type="molecule type" value="Genomic_DNA"/>
</dbReference>
<dbReference type="EC" id="2.7.1.107" evidence="15"/>
<dbReference type="InterPro" id="IPR000756">
    <property type="entry name" value="Diacylglycerol_kin_accessory"/>
</dbReference>
<dbReference type="SUPFAM" id="SSF47769">
    <property type="entry name" value="SAM/Pointed domain"/>
    <property type="match status" value="1"/>
</dbReference>
<evidence type="ECO:0000256" key="12">
    <source>
        <dbReference type="ARBA" id="ARBA00022777"/>
    </source>
</evidence>
<feature type="domain" description="SAM" evidence="19">
    <location>
        <begin position="1601"/>
        <end position="1664"/>
    </location>
</feature>